<accession>A0A6H1ZBX5</accession>
<protein>
    <submittedName>
        <fullName evidence="2">Putative methyltransferase</fullName>
    </submittedName>
</protein>
<dbReference type="EMBL" id="MT144623">
    <property type="protein sequence ID" value="QJH95561.1"/>
    <property type="molecule type" value="Genomic_DNA"/>
</dbReference>
<reference evidence="2" key="1">
    <citation type="submission" date="2020-03" db="EMBL/GenBank/DDBJ databases">
        <title>The deep terrestrial virosphere.</title>
        <authorList>
            <person name="Holmfeldt K."/>
            <person name="Nilsson E."/>
            <person name="Simone D."/>
            <person name="Lopez-Fernandez M."/>
            <person name="Wu X."/>
            <person name="de Brujin I."/>
            <person name="Lundin D."/>
            <person name="Andersson A."/>
            <person name="Bertilsson S."/>
            <person name="Dopson M."/>
        </authorList>
    </citation>
    <scope>NUCLEOTIDE SEQUENCE</scope>
    <source>
        <strain evidence="2">TM448A00161</strain>
        <strain evidence="3">TM448B00459</strain>
    </source>
</reference>
<keyword evidence="2" id="KW-0808">Transferase</keyword>
<dbReference type="GO" id="GO:0008757">
    <property type="term" value="F:S-adenosylmethionine-dependent methyltransferase activity"/>
    <property type="evidence" value="ECO:0007669"/>
    <property type="project" value="InterPro"/>
</dbReference>
<evidence type="ECO:0000313" key="2">
    <source>
        <dbReference type="EMBL" id="QJA44877.1"/>
    </source>
</evidence>
<dbReference type="Gene3D" id="3.40.50.150">
    <property type="entry name" value="Vaccinia Virus protein VP39"/>
    <property type="match status" value="1"/>
</dbReference>
<sequence>MEHLPFRDQCFARAYASHLLEHVDMPQAMREIHRTLVDGGTLEVRVPHASGIGAWSDPTHRRAYTCRTWRYFEEGTYGLPVFRIQRLHLCWRPLGQWKLFNWFFGLWPLAAEKYLAPWVGGYHEVCVTLVKSSLARDSREE</sequence>
<dbReference type="Pfam" id="PF08241">
    <property type="entry name" value="Methyltransf_11"/>
    <property type="match status" value="1"/>
</dbReference>
<dbReference type="InterPro" id="IPR029063">
    <property type="entry name" value="SAM-dependent_MTases_sf"/>
</dbReference>
<dbReference type="AlphaFoldDB" id="A0A6H1ZBX5"/>
<organism evidence="2">
    <name type="scientific">viral metagenome</name>
    <dbReference type="NCBI Taxonomy" id="1070528"/>
    <lineage>
        <taxon>unclassified sequences</taxon>
        <taxon>metagenomes</taxon>
        <taxon>organismal metagenomes</taxon>
    </lineage>
</organism>
<name>A0A6H1ZBX5_9ZZZZ</name>
<evidence type="ECO:0000313" key="3">
    <source>
        <dbReference type="EMBL" id="QJH95561.1"/>
    </source>
</evidence>
<gene>
    <name evidence="2" type="ORF">TM448A00161_0024</name>
    <name evidence="3" type="ORF">TM448B00459_0016</name>
</gene>
<proteinExistence type="predicted"/>
<dbReference type="GO" id="GO:0032259">
    <property type="term" value="P:methylation"/>
    <property type="evidence" value="ECO:0007669"/>
    <property type="project" value="UniProtKB-KW"/>
</dbReference>
<keyword evidence="2" id="KW-0489">Methyltransferase</keyword>
<dbReference type="EMBL" id="MT143982">
    <property type="protein sequence ID" value="QJA44877.1"/>
    <property type="molecule type" value="Genomic_DNA"/>
</dbReference>
<dbReference type="InterPro" id="IPR013216">
    <property type="entry name" value="Methyltransf_11"/>
</dbReference>
<evidence type="ECO:0000259" key="1">
    <source>
        <dbReference type="Pfam" id="PF08241"/>
    </source>
</evidence>
<feature type="domain" description="Methyltransferase type 11" evidence="1">
    <location>
        <begin position="1"/>
        <end position="42"/>
    </location>
</feature>
<dbReference type="SUPFAM" id="SSF53335">
    <property type="entry name" value="S-adenosyl-L-methionine-dependent methyltransferases"/>
    <property type="match status" value="1"/>
</dbReference>